<feature type="region of interest" description="Disordered" evidence="1">
    <location>
        <begin position="1"/>
        <end position="124"/>
    </location>
</feature>
<gene>
    <name evidence="2" type="ORF">E2C01_018152</name>
</gene>
<sequence>MLTRRAFPGRLNITAQVPMSDRHPLPTPNAQTPTPGTPLASTPHPPHSNPLPNLSPLPTTIHTLLHPPMHRNSCLSPSTPPHPQTSPTLPRPPGLLLVALPQSLGGPASTSRGRHLHPEECNES</sequence>
<keyword evidence="3" id="KW-1185">Reference proteome</keyword>
<comment type="caution">
    <text evidence="2">The sequence shown here is derived from an EMBL/GenBank/DDBJ whole genome shotgun (WGS) entry which is preliminary data.</text>
</comment>
<evidence type="ECO:0000313" key="3">
    <source>
        <dbReference type="Proteomes" id="UP000324222"/>
    </source>
</evidence>
<dbReference type="AlphaFoldDB" id="A0A5B7DW10"/>
<name>A0A5B7DW10_PORTR</name>
<organism evidence="2 3">
    <name type="scientific">Portunus trituberculatus</name>
    <name type="common">Swimming crab</name>
    <name type="synonym">Neptunus trituberculatus</name>
    <dbReference type="NCBI Taxonomy" id="210409"/>
    <lineage>
        <taxon>Eukaryota</taxon>
        <taxon>Metazoa</taxon>
        <taxon>Ecdysozoa</taxon>
        <taxon>Arthropoda</taxon>
        <taxon>Crustacea</taxon>
        <taxon>Multicrustacea</taxon>
        <taxon>Malacostraca</taxon>
        <taxon>Eumalacostraca</taxon>
        <taxon>Eucarida</taxon>
        <taxon>Decapoda</taxon>
        <taxon>Pleocyemata</taxon>
        <taxon>Brachyura</taxon>
        <taxon>Eubrachyura</taxon>
        <taxon>Portunoidea</taxon>
        <taxon>Portunidae</taxon>
        <taxon>Portuninae</taxon>
        <taxon>Portunus</taxon>
    </lineage>
</organism>
<proteinExistence type="predicted"/>
<protein>
    <submittedName>
        <fullName evidence="2">Uncharacterized protein</fullName>
    </submittedName>
</protein>
<feature type="compositionally biased region" description="Pro residues" evidence="1">
    <location>
        <begin position="43"/>
        <end position="55"/>
    </location>
</feature>
<reference evidence="2 3" key="1">
    <citation type="submission" date="2019-05" db="EMBL/GenBank/DDBJ databases">
        <title>Another draft genome of Portunus trituberculatus and its Hox gene families provides insights of decapod evolution.</title>
        <authorList>
            <person name="Jeong J.-H."/>
            <person name="Song I."/>
            <person name="Kim S."/>
            <person name="Choi T."/>
            <person name="Kim D."/>
            <person name="Ryu S."/>
            <person name="Kim W."/>
        </authorList>
    </citation>
    <scope>NUCLEOTIDE SEQUENCE [LARGE SCALE GENOMIC DNA]</scope>
    <source>
        <tissue evidence="2">Muscle</tissue>
    </source>
</reference>
<evidence type="ECO:0000256" key="1">
    <source>
        <dbReference type="SAM" id="MobiDB-lite"/>
    </source>
</evidence>
<dbReference type="Proteomes" id="UP000324222">
    <property type="component" value="Unassembled WGS sequence"/>
</dbReference>
<accession>A0A5B7DW10</accession>
<feature type="compositionally biased region" description="Pro residues" evidence="1">
    <location>
        <begin position="78"/>
        <end position="93"/>
    </location>
</feature>
<evidence type="ECO:0000313" key="2">
    <source>
        <dbReference type="EMBL" id="MPC25054.1"/>
    </source>
</evidence>
<dbReference type="EMBL" id="VSRR010001410">
    <property type="protein sequence ID" value="MPC25054.1"/>
    <property type="molecule type" value="Genomic_DNA"/>
</dbReference>